<sequence length="43" mass="5071">MVSKQIIQEKLESLTEEQLNQVYDVIEQLSIAENIIKKTYFNV</sequence>
<evidence type="ECO:0000313" key="2">
    <source>
        <dbReference type="Proteomes" id="UP000010474"/>
    </source>
</evidence>
<evidence type="ECO:0000313" key="1">
    <source>
        <dbReference type="EMBL" id="AFZ60433.1"/>
    </source>
</evidence>
<gene>
    <name evidence="1" type="ordered locus">Anacy_5097</name>
</gene>
<dbReference type="RefSeq" id="WP_015217049.1">
    <property type="nucleotide sequence ID" value="NC_019771.1"/>
</dbReference>
<proteinExistence type="predicted"/>
<dbReference type="AlphaFoldDB" id="K9ZMG7"/>
<dbReference type="KEGG" id="acy:Anacy_5097"/>
<organism evidence="1 2">
    <name type="scientific">Anabaena cylindrica (strain ATCC 27899 / PCC 7122)</name>
    <dbReference type="NCBI Taxonomy" id="272123"/>
    <lineage>
        <taxon>Bacteria</taxon>
        <taxon>Bacillati</taxon>
        <taxon>Cyanobacteriota</taxon>
        <taxon>Cyanophyceae</taxon>
        <taxon>Nostocales</taxon>
        <taxon>Nostocaceae</taxon>
        <taxon>Anabaena</taxon>
    </lineage>
</organism>
<dbReference type="Proteomes" id="UP000010474">
    <property type="component" value="Chromosome"/>
</dbReference>
<dbReference type="HOGENOM" id="CLU_3228779_0_0_3"/>
<protein>
    <submittedName>
        <fullName evidence="1">Uncharacterized protein</fullName>
    </submittedName>
</protein>
<keyword evidence="2" id="KW-1185">Reference proteome</keyword>
<dbReference type="PATRIC" id="fig|272123.3.peg.5532"/>
<reference evidence="2" key="1">
    <citation type="journal article" date="2013" name="Proc. Natl. Acad. Sci. U.S.A.">
        <title>Improving the coverage of the cyanobacterial phylum using diversity-driven genome sequencing.</title>
        <authorList>
            <person name="Shih P.M."/>
            <person name="Wu D."/>
            <person name="Latifi A."/>
            <person name="Axen S.D."/>
            <person name="Fewer D.P."/>
            <person name="Talla E."/>
            <person name="Calteau A."/>
            <person name="Cai F."/>
            <person name="Tandeau de Marsac N."/>
            <person name="Rippka R."/>
            <person name="Herdman M."/>
            <person name="Sivonen K."/>
            <person name="Coursin T."/>
            <person name="Laurent T."/>
            <person name="Goodwin L."/>
            <person name="Nolan M."/>
            <person name="Davenport K.W."/>
            <person name="Han C.S."/>
            <person name="Rubin E.M."/>
            <person name="Eisen J.A."/>
            <person name="Woyke T."/>
            <person name="Gugger M."/>
            <person name="Kerfeld C.A."/>
        </authorList>
    </citation>
    <scope>NUCLEOTIDE SEQUENCE [LARGE SCALE GENOMIC DNA]</scope>
    <source>
        <strain evidence="2">ATCC 27899 / PCC 7122</strain>
    </source>
</reference>
<accession>K9ZMG7</accession>
<name>K9ZMG7_ANACC</name>
<dbReference type="EMBL" id="CP003659">
    <property type="protein sequence ID" value="AFZ60433.1"/>
    <property type="molecule type" value="Genomic_DNA"/>
</dbReference>